<organism evidence="2 3">
    <name type="scientific">Symbiodinium natans</name>
    <dbReference type="NCBI Taxonomy" id="878477"/>
    <lineage>
        <taxon>Eukaryota</taxon>
        <taxon>Sar</taxon>
        <taxon>Alveolata</taxon>
        <taxon>Dinophyceae</taxon>
        <taxon>Suessiales</taxon>
        <taxon>Symbiodiniaceae</taxon>
        <taxon>Symbiodinium</taxon>
    </lineage>
</organism>
<reference evidence="2" key="1">
    <citation type="submission" date="2021-02" db="EMBL/GenBank/DDBJ databases">
        <authorList>
            <person name="Dougan E. K."/>
            <person name="Rhodes N."/>
            <person name="Thang M."/>
            <person name="Chan C."/>
        </authorList>
    </citation>
    <scope>NUCLEOTIDE SEQUENCE</scope>
</reference>
<dbReference type="InterPro" id="IPR036322">
    <property type="entry name" value="WD40_repeat_dom_sf"/>
</dbReference>
<dbReference type="GO" id="GO:0034455">
    <property type="term" value="C:t-UTP complex"/>
    <property type="evidence" value="ECO:0007669"/>
    <property type="project" value="TreeGrafter"/>
</dbReference>
<comment type="caution">
    <text evidence="2">The sequence shown here is derived from an EMBL/GenBank/DDBJ whole genome shotgun (WGS) entry which is preliminary data.</text>
</comment>
<name>A0A812UTB0_9DINO</name>
<protein>
    <submittedName>
        <fullName evidence="2">Utp4 protein</fullName>
    </submittedName>
</protein>
<dbReference type="GO" id="GO:0030686">
    <property type="term" value="C:90S preribosome"/>
    <property type="evidence" value="ECO:0007669"/>
    <property type="project" value="InterPro"/>
</dbReference>
<dbReference type="Proteomes" id="UP000604046">
    <property type="component" value="Unassembled WGS sequence"/>
</dbReference>
<dbReference type="InterPro" id="IPR015943">
    <property type="entry name" value="WD40/YVTN_repeat-like_dom_sf"/>
</dbReference>
<dbReference type="Gene3D" id="2.130.10.10">
    <property type="entry name" value="YVTN repeat-like/Quinoprotein amine dehydrogenase"/>
    <property type="match status" value="1"/>
</dbReference>
<gene>
    <name evidence="2" type="primary">Utp4</name>
    <name evidence="2" type="ORF">SNAT2548_LOCUS32951</name>
</gene>
<evidence type="ECO:0000313" key="2">
    <source>
        <dbReference type="EMBL" id="CAE7577531.1"/>
    </source>
</evidence>
<dbReference type="EMBL" id="CAJNDS010002734">
    <property type="protein sequence ID" value="CAE7577531.1"/>
    <property type="molecule type" value="Genomic_DNA"/>
</dbReference>
<keyword evidence="3" id="KW-1185">Reference proteome</keyword>
<dbReference type="GO" id="GO:0000462">
    <property type="term" value="P:maturation of SSU-rRNA from tricistronic rRNA transcript (SSU-rRNA, 5.8S rRNA, LSU-rRNA)"/>
    <property type="evidence" value="ECO:0007669"/>
    <property type="project" value="InterPro"/>
</dbReference>
<dbReference type="SUPFAM" id="SSF50978">
    <property type="entry name" value="WD40 repeat-like"/>
    <property type="match status" value="1"/>
</dbReference>
<dbReference type="InterPro" id="IPR046351">
    <property type="entry name" value="UTP4"/>
</dbReference>
<dbReference type="OrthoDB" id="8883818at2759"/>
<dbReference type="GO" id="GO:0003723">
    <property type="term" value="F:RNA binding"/>
    <property type="evidence" value="ECO:0007669"/>
    <property type="project" value="TreeGrafter"/>
</dbReference>
<evidence type="ECO:0000256" key="1">
    <source>
        <dbReference type="SAM" id="MobiDB-lite"/>
    </source>
</evidence>
<dbReference type="PANTHER" id="PTHR44163:SF1">
    <property type="entry name" value="U3 SMALL NUCLEOLAR RNA-ASSOCIATED PROTEIN 4 HOMOLOG"/>
    <property type="match status" value="1"/>
</dbReference>
<dbReference type="PANTHER" id="PTHR44163">
    <property type="entry name" value="U3 SMALL NUCLEOLAR RNA-ASSOCIATED PROTEIN 4 HOMOLOG"/>
    <property type="match status" value="1"/>
</dbReference>
<feature type="region of interest" description="Disordered" evidence="1">
    <location>
        <begin position="403"/>
        <end position="434"/>
    </location>
</feature>
<evidence type="ECO:0000313" key="3">
    <source>
        <dbReference type="Proteomes" id="UP000604046"/>
    </source>
</evidence>
<dbReference type="GO" id="GO:0032040">
    <property type="term" value="C:small-subunit processome"/>
    <property type="evidence" value="ECO:0007669"/>
    <property type="project" value="TreeGrafter"/>
</dbReference>
<sequence length="434" mass="46535">MLCHSHDVRAIAIDNTKKGRNTQVSAGAAGRLFVSKPLESGHDKAARPFQCSNFSPLFQTASISEDSRLVLCQKGQTLELWYLPEPDDAPSLGGSARAPEGQLLLTISLAGKSIGPDGTKRSADYLCSSAISPDGKRVAASDMTGTRLFGLSVSELQVQRASLPIEVARSAARALKFCSPKLLAVAPWHGHVIHLLDCKEKNIIATFEDHKAPVALLAAGGPGGEWLASADLAGAVNVFSLDGLYHHASVPVGHGAATAMGFDSSGKHLVVVTTAHVVTLYDIESQSLASDIAPFDIPKRHLAVHARVCGVATFPEAPDKLLLWGHNYLLAVNLKARQARDDSSTEPYTWRLWAGIRHVLAFFGLQKPWSLATDSAAVRKRKRGDDDAEASLLPTGLAMEVTPEAAEAGLPTPFERKKFQKQGRPKQIDRGPEF</sequence>
<proteinExistence type="predicted"/>
<accession>A0A812UTB0</accession>
<dbReference type="AlphaFoldDB" id="A0A812UTB0"/>